<dbReference type="GO" id="GO:0051301">
    <property type="term" value="P:cell division"/>
    <property type="evidence" value="ECO:0007669"/>
    <property type="project" value="TreeGrafter"/>
</dbReference>
<dbReference type="Pfam" id="PF12895">
    <property type="entry name" value="ANAPC3"/>
    <property type="match status" value="1"/>
</dbReference>
<reference evidence="4" key="1">
    <citation type="submission" date="2014-03" db="EMBL/GenBank/DDBJ databases">
        <authorList>
            <person name="Casaregola S."/>
        </authorList>
    </citation>
    <scope>NUCLEOTIDE SEQUENCE [LARGE SCALE GENOMIC DNA]</scope>
    <source>
        <strain evidence="4">CLIB 918</strain>
    </source>
</reference>
<dbReference type="OrthoDB" id="329563at2759"/>
<evidence type="ECO:0000256" key="1">
    <source>
        <dbReference type="ARBA" id="ARBA00022803"/>
    </source>
</evidence>
<dbReference type="PROSITE" id="PS50005">
    <property type="entry name" value="TPR"/>
    <property type="match status" value="2"/>
</dbReference>
<accession>A0A0J9XE95</accession>
<dbReference type="GO" id="GO:0007091">
    <property type="term" value="P:metaphase/anaphase transition of mitotic cell cycle"/>
    <property type="evidence" value="ECO:0007669"/>
    <property type="project" value="TreeGrafter"/>
</dbReference>
<evidence type="ECO:0000313" key="4">
    <source>
        <dbReference type="EMBL" id="CDO55586.1"/>
    </source>
</evidence>
<protein>
    <submittedName>
        <fullName evidence="4">Similar to Saccharomyces cerevisiae YBL084C CDC27 Subunit of the Anaphase-Promoting Complex/Cyclosome (APC/C)</fullName>
    </submittedName>
</protein>
<feature type="repeat" description="TPR" evidence="3">
    <location>
        <begin position="534"/>
        <end position="567"/>
    </location>
</feature>
<dbReference type="GO" id="GO:0005680">
    <property type="term" value="C:anaphase-promoting complex"/>
    <property type="evidence" value="ECO:0007669"/>
    <property type="project" value="TreeGrafter"/>
</dbReference>
<comment type="caution">
    <text evidence="4">The sequence shown here is derived from an EMBL/GenBank/DDBJ whole genome shotgun (WGS) entry which is preliminary data.</text>
</comment>
<evidence type="ECO:0000313" key="5">
    <source>
        <dbReference type="Proteomes" id="UP000242525"/>
    </source>
</evidence>
<dbReference type="Pfam" id="PF13432">
    <property type="entry name" value="TPR_16"/>
    <property type="match status" value="2"/>
</dbReference>
<dbReference type="STRING" id="1173061.A0A0J9XE95"/>
<dbReference type="Proteomes" id="UP000242525">
    <property type="component" value="Unassembled WGS sequence"/>
</dbReference>
<comment type="similarity">
    <text evidence="2">Belongs to the APC3/CDC27 family.</text>
</comment>
<dbReference type="SUPFAM" id="SSF48452">
    <property type="entry name" value="TPR-like"/>
    <property type="match status" value="3"/>
</dbReference>
<evidence type="ECO:0000256" key="3">
    <source>
        <dbReference type="PROSITE-ProRule" id="PRU00339"/>
    </source>
</evidence>
<keyword evidence="5" id="KW-1185">Reference proteome</keyword>
<dbReference type="InterPro" id="IPR019734">
    <property type="entry name" value="TPR_rpt"/>
</dbReference>
<dbReference type="GO" id="GO:0031145">
    <property type="term" value="P:anaphase-promoting complex-dependent catabolic process"/>
    <property type="evidence" value="ECO:0007669"/>
    <property type="project" value="TreeGrafter"/>
</dbReference>
<dbReference type="SMART" id="SM00028">
    <property type="entry name" value="TPR"/>
    <property type="match status" value="7"/>
</dbReference>
<dbReference type="Gene3D" id="1.25.40.10">
    <property type="entry name" value="Tetratricopeptide repeat domain"/>
    <property type="match status" value="4"/>
</dbReference>
<organism evidence="4 5">
    <name type="scientific">Geotrichum candidum</name>
    <name type="common">Oospora lactis</name>
    <name type="synonym">Dipodascus geotrichum</name>
    <dbReference type="NCBI Taxonomy" id="1173061"/>
    <lineage>
        <taxon>Eukaryota</taxon>
        <taxon>Fungi</taxon>
        <taxon>Dikarya</taxon>
        <taxon>Ascomycota</taxon>
        <taxon>Saccharomycotina</taxon>
        <taxon>Dipodascomycetes</taxon>
        <taxon>Dipodascales</taxon>
        <taxon>Dipodascaceae</taxon>
        <taxon>Geotrichum</taxon>
    </lineage>
</organism>
<name>A0A0J9XE95_GEOCN</name>
<keyword evidence="1 3" id="KW-0802">TPR repeat</keyword>
<dbReference type="EMBL" id="CCBN010000011">
    <property type="protein sequence ID" value="CDO55586.1"/>
    <property type="molecule type" value="Genomic_DNA"/>
</dbReference>
<evidence type="ECO:0000256" key="2">
    <source>
        <dbReference type="ARBA" id="ARBA00038210"/>
    </source>
</evidence>
<feature type="repeat" description="TPR" evidence="3">
    <location>
        <begin position="636"/>
        <end position="669"/>
    </location>
</feature>
<dbReference type="PANTHER" id="PTHR12558:SF13">
    <property type="entry name" value="CELL DIVISION CYCLE PROTEIN 27 HOMOLOG"/>
    <property type="match status" value="1"/>
</dbReference>
<sequence length="687" mass="76781">MPSSRTGPFQQQQKLVERYLHKKVWQYLDVGLYRTAQFTAERLLAFDSTNNDYRHVIALVHLRAGDIYTALNYARDTPHLGCLFVYGQCCLELKKYQMGIAALENGDYLYKDNNTMGKKGSMGIASPGQLDDDNLVLVRVVIPYTSMVLALLGTLYKAAGIEKSAIMTFALAIKLDPFCWEAVAGLCELQVEISVDKLYKDTAYILKPPEGQPDDDGEGLMEGRKKVVSKNFSSAILTLDDGKINDRDLSTTSPGFEKIEYMQGTGPETAEPQKSPGQYNNSTKIFSHQLPSHFSKETPGSPDLFVFPQQRSRGLNQSTKNLPYVSLHAIEKSPRSSSQLKANYQQASKTLAQLYSTLTTSYIHYCHYRCDECIAALHRLPAAQADTPWVAARLARMHFEKVEYPAACQWFVRLRQLQPYRIEDMEYYSTALWHLRDAPRLVYLASALVAQDRAAPQTWCSVGNALSLANDTEGAIRAFQRASALGDSGGRSGRTSAAAAYAHALEAHEHVTADAYERAQACYRRALHTDKRHYNAWYGLGVVFLRLGNSAMAKLHFATAHRINPANSVVTCCIGVVEEHLGELDRALTCYSAAIGKHPKSAISRYKRARLLIRLQRYPEAMRDLECLGELAPDEAAVHFLRGQILKMMNKRTEAVRELTVALTLDPKGAHLIKKALEDLTTFSDDE</sequence>
<dbReference type="AlphaFoldDB" id="A0A0J9XE95"/>
<proteinExistence type="inferred from homology"/>
<dbReference type="InterPro" id="IPR011990">
    <property type="entry name" value="TPR-like_helical_dom_sf"/>
</dbReference>
<dbReference type="GO" id="GO:0005737">
    <property type="term" value="C:cytoplasm"/>
    <property type="evidence" value="ECO:0007669"/>
    <property type="project" value="TreeGrafter"/>
</dbReference>
<dbReference type="PANTHER" id="PTHR12558">
    <property type="entry name" value="CELL DIVISION CYCLE 16,23,27"/>
    <property type="match status" value="1"/>
</dbReference>
<gene>
    <name evidence="4" type="ORF">BN980_GECA11s03464g</name>
</gene>
<dbReference type="GO" id="GO:0016567">
    <property type="term" value="P:protein ubiquitination"/>
    <property type="evidence" value="ECO:0007669"/>
    <property type="project" value="TreeGrafter"/>
</dbReference>